<feature type="transmembrane region" description="Helical" evidence="1">
    <location>
        <begin position="26"/>
        <end position="43"/>
    </location>
</feature>
<proteinExistence type="predicted"/>
<dbReference type="Proteomes" id="UP000185469">
    <property type="component" value="Chromosome"/>
</dbReference>
<protein>
    <submittedName>
        <fullName evidence="2">Uncharacterized protein</fullName>
    </submittedName>
</protein>
<evidence type="ECO:0000313" key="3">
    <source>
        <dbReference type="Proteomes" id="UP000185469"/>
    </source>
</evidence>
<dbReference type="OrthoDB" id="4411294at2"/>
<dbReference type="KEGG" id="csph:CSPHI_02365"/>
<dbReference type="STRING" id="1437874.CSPHI_02365"/>
<dbReference type="RefSeq" id="WP_075691324.1">
    <property type="nucleotide sequence ID" value="NZ_CP009248.1"/>
</dbReference>
<keyword evidence="1" id="KW-0812">Transmembrane</keyword>
<keyword evidence="1" id="KW-1133">Transmembrane helix</keyword>
<evidence type="ECO:0000256" key="1">
    <source>
        <dbReference type="SAM" id="Phobius"/>
    </source>
</evidence>
<gene>
    <name evidence="2" type="ORF">CSPHI_02365</name>
</gene>
<feature type="transmembrane region" description="Helical" evidence="1">
    <location>
        <begin position="49"/>
        <end position="67"/>
    </location>
</feature>
<keyword evidence="3" id="KW-1185">Reference proteome</keyword>
<accession>A0A1L7CW88</accession>
<organism evidence="2 3">
    <name type="scientific">Corynebacterium sphenisci DSM 44792</name>
    <dbReference type="NCBI Taxonomy" id="1437874"/>
    <lineage>
        <taxon>Bacteria</taxon>
        <taxon>Bacillati</taxon>
        <taxon>Actinomycetota</taxon>
        <taxon>Actinomycetes</taxon>
        <taxon>Mycobacteriales</taxon>
        <taxon>Corynebacteriaceae</taxon>
        <taxon>Corynebacterium</taxon>
    </lineage>
</organism>
<dbReference type="EMBL" id="CP009248">
    <property type="protein sequence ID" value="APT90104.1"/>
    <property type="molecule type" value="Genomic_DNA"/>
</dbReference>
<keyword evidence="1" id="KW-0472">Membrane</keyword>
<dbReference type="AlphaFoldDB" id="A0A1L7CW88"/>
<evidence type="ECO:0000313" key="2">
    <source>
        <dbReference type="EMBL" id="APT90104.1"/>
    </source>
</evidence>
<sequence length="131" mass="14209">MNDEEMQRLLALDDALEGRRAKGPRIAGIIITGALLAVLIWTVVYRWPWPVALVCLLGLALVGLAALRRRPPVAPVELTAGERDRVRRVLGEHGVRPAIALVRALYPEESAAAAIATVRLIAGGAARRRRP</sequence>
<name>A0A1L7CW88_9CORY</name>
<reference evidence="2 3" key="1">
    <citation type="submission" date="2014-08" db="EMBL/GenBank/DDBJ databases">
        <title>Complete genome sequence of Corynebacterium sphenisci CECT 5990(T) (=DSM 44792(T)), isolated from healthy wild penguins.</title>
        <authorList>
            <person name="Ruckert C."/>
            <person name="Albersmeier A."/>
            <person name="Winkler A."/>
            <person name="Kalinowski J."/>
        </authorList>
    </citation>
    <scope>NUCLEOTIDE SEQUENCE [LARGE SCALE GENOMIC DNA]</scope>
    <source>
        <strain evidence="2 3">DSM 44792</strain>
    </source>
</reference>